<dbReference type="Proteomes" id="UP000688137">
    <property type="component" value="Unassembled WGS sequence"/>
</dbReference>
<comment type="caution">
    <text evidence="2">The sequence shown here is derived from an EMBL/GenBank/DDBJ whole genome shotgun (WGS) entry which is preliminary data.</text>
</comment>
<dbReference type="Pfam" id="PF07651">
    <property type="entry name" value="ANTH"/>
    <property type="match status" value="1"/>
</dbReference>
<dbReference type="EMBL" id="CAJJDM010000044">
    <property type="protein sequence ID" value="CAD8069746.1"/>
    <property type="molecule type" value="Genomic_DNA"/>
</dbReference>
<feature type="domain" description="AP180 N-terminal homology (ANTH)" evidence="1">
    <location>
        <begin position="22"/>
        <end position="263"/>
    </location>
</feature>
<evidence type="ECO:0000313" key="3">
    <source>
        <dbReference type="Proteomes" id="UP000688137"/>
    </source>
</evidence>
<accession>A0A8S1LY55</accession>
<dbReference type="GO" id="GO:0005543">
    <property type="term" value="F:phospholipid binding"/>
    <property type="evidence" value="ECO:0007669"/>
    <property type="project" value="InterPro"/>
</dbReference>
<organism evidence="2 3">
    <name type="scientific">Paramecium primaurelia</name>
    <dbReference type="NCBI Taxonomy" id="5886"/>
    <lineage>
        <taxon>Eukaryota</taxon>
        <taxon>Sar</taxon>
        <taxon>Alveolata</taxon>
        <taxon>Ciliophora</taxon>
        <taxon>Intramacronucleata</taxon>
        <taxon>Oligohymenophorea</taxon>
        <taxon>Peniculida</taxon>
        <taxon>Parameciidae</taxon>
        <taxon>Paramecium</taxon>
    </lineage>
</organism>
<proteinExistence type="predicted"/>
<dbReference type="InterPro" id="IPR011417">
    <property type="entry name" value="ANTH_dom"/>
</dbReference>
<sequence length="421" mass="49720">MNIFTQFCATIGAETKFEKARIAATYTSTNPPSEEDIKQILATLSGEDLQTNAQTAYSSLVRRLKLQNNDENGWMMIIKSLIIIDRCVSDRILLKEFYELDLPLVECRQERDIKNKQLLINELISKYYHYIKFKGLKLRNSTSLTLYKKEKILYFNKMPLKSIFDELKMILELVQRVFDIIETKKNGHLRFKVNQYVFLLLMNDLLKYYGCGLIAFNLLIKKLEDLQSNDLLQLIAISKSMVNFSNKFEEFIHQCRFIQGFESVQLDYKVDDNVVNLVTQYLDQIEIQKSNGTKQIKLNHYNTQAVLELISQQRLTPKQSEFFGNIMIKQPSKTQIFVNSFRNKFSEETFQKFTNNYSSKYLPIHESFKKLPEIIVEEEIDFLQKVEDDQNKFHVRDSIDLLYPDPFDDKIFTQFQNIYNQ</sequence>
<evidence type="ECO:0000313" key="2">
    <source>
        <dbReference type="EMBL" id="CAD8069746.1"/>
    </source>
</evidence>
<dbReference type="AlphaFoldDB" id="A0A8S1LY55"/>
<reference evidence="2" key="1">
    <citation type="submission" date="2021-01" db="EMBL/GenBank/DDBJ databases">
        <authorList>
            <consortium name="Genoscope - CEA"/>
            <person name="William W."/>
        </authorList>
    </citation>
    <scope>NUCLEOTIDE SEQUENCE</scope>
</reference>
<evidence type="ECO:0000259" key="1">
    <source>
        <dbReference type="Pfam" id="PF07651"/>
    </source>
</evidence>
<protein>
    <recommendedName>
        <fullName evidence="1">AP180 N-terminal homology (ANTH) domain-containing protein</fullName>
    </recommendedName>
</protein>
<name>A0A8S1LY55_PARPR</name>
<gene>
    <name evidence="2" type="ORF">PPRIM_AZ9-3.1.T0440217</name>
</gene>
<keyword evidence="3" id="KW-1185">Reference proteome</keyword>
<dbReference type="OMA" id="NDENGWM"/>